<gene>
    <name evidence="1" type="ORF">E2C01_069492</name>
</gene>
<accession>A0A5B7I0Y0</accession>
<proteinExistence type="predicted"/>
<organism evidence="1 2">
    <name type="scientific">Portunus trituberculatus</name>
    <name type="common">Swimming crab</name>
    <name type="synonym">Neptunus trituberculatus</name>
    <dbReference type="NCBI Taxonomy" id="210409"/>
    <lineage>
        <taxon>Eukaryota</taxon>
        <taxon>Metazoa</taxon>
        <taxon>Ecdysozoa</taxon>
        <taxon>Arthropoda</taxon>
        <taxon>Crustacea</taxon>
        <taxon>Multicrustacea</taxon>
        <taxon>Malacostraca</taxon>
        <taxon>Eumalacostraca</taxon>
        <taxon>Eucarida</taxon>
        <taxon>Decapoda</taxon>
        <taxon>Pleocyemata</taxon>
        <taxon>Brachyura</taxon>
        <taxon>Eubrachyura</taxon>
        <taxon>Portunoidea</taxon>
        <taxon>Portunidae</taxon>
        <taxon>Portuninae</taxon>
        <taxon>Portunus</taxon>
    </lineage>
</organism>
<comment type="caution">
    <text evidence="1">The sequence shown here is derived from an EMBL/GenBank/DDBJ whole genome shotgun (WGS) entry which is preliminary data.</text>
</comment>
<name>A0A5B7I0Y0_PORTR</name>
<sequence length="67" mass="7360">MQSQGDGEDDKTQTPLLCLIPSEFIRTLLEWTICSYVFAGWFRLSLAACGRRGPVNPLSATKASLQA</sequence>
<protein>
    <submittedName>
        <fullName evidence="1">Uncharacterized protein</fullName>
    </submittedName>
</protein>
<reference evidence="1 2" key="1">
    <citation type="submission" date="2019-05" db="EMBL/GenBank/DDBJ databases">
        <title>Another draft genome of Portunus trituberculatus and its Hox gene families provides insights of decapod evolution.</title>
        <authorList>
            <person name="Jeong J.-H."/>
            <person name="Song I."/>
            <person name="Kim S."/>
            <person name="Choi T."/>
            <person name="Kim D."/>
            <person name="Ryu S."/>
            <person name="Kim W."/>
        </authorList>
    </citation>
    <scope>NUCLEOTIDE SEQUENCE [LARGE SCALE GENOMIC DNA]</scope>
    <source>
        <tissue evidence="1">Muscle</tissue>
    </source>
</reference>
<evidence type="ECO:0000313" key="1">
    <source>
        <dbReference type="EMBL" id="MPC75107.1"/>
    </source>
</evidence>
<dbReference type="AlphaFoldDB" id="A0A5B7I0Y0"/>
<dbReference type="EMBL" id="VSRR010040383">
    <property type="protein sequence ID" value="MPC75107.1"/>
    <property type="molecule type" value="Genomic_DNA"/>
</dbReference>
<evidence type="ECO:0000313" key="2">
    <source>
        <dbReference type="Proteomes" id="UP000324222"/>
    </source>
</evidence>
<dbReference type="Proteomes" id="UP000324222">
    <property type="component" value="Unassembled WGS sequence"/>
</dbReference>
<keyword evidence="2" id="KW-1185">Reference proteome</keyword>